<dbReference type="InterPro" id="IPR015424">
    <property type="entry name" value="PyrdxlP-dep_Trfase"/>
</dbReference>
<keyword evidence="3" id="KW-0805">Transcription regulation</keyword>
<keyword evidence="2" id="KW-0663">Pyridoxal phosphate</keyword>
<dbReference type="InterPro" id="IPR015421">
    <property type="entry name" value="PyrdxlP-dep_Trfase_major"/>
</dbReference>
<keyword evidence="4" id="KW-0238">DNA-binding</keyword>
<accession>A0AAE9XPW6</accession>
<dbReference type="AlphaFoldDB" id="A0AAE9XPW6"/>
<comment type="similarity">
    <text evidence="1">In the C-terminal section; belongs to the class-I pyridoxal-phosphate-dependent aminotransferase family.</text>
</comment>
<dbReference type="Pfam" id="PF00155">
    <property type="entry name" value="Aminotran_1_2"/>
    <property type="match status" value="1"/>
</dbReference>
<proteinExistence type="inferred from homology"/>
<protein>
    <submittedName>
        <fullName evidence="7">PLP-dependent aminotransferase family protein</fullName>
    </submittedName>
</protein>
<evidence type="ECO:0000313" key="7">
    <source>
        <dbReference type="EMBL" id="WCL54206.1"/>
    </source>
</evidence>
<sequence length="471" mass="50357">MASLTDSLLLSLRGDQPGTLQARLHRAIREAILAGRLRPRERLPATRLLAKSLSLGRNTVSLAYEALTSEGYLTARGGSGHYVAADLPDAPLNHDPAPAHPAKTAALPNLPVSSGQPALDLFPRDLFARLTARAWRRAGPALLSCRDVAGLPPLREAVAHYLRVTRDVRTEAGQVVILSGVQQALSLLAHLLMPDRATGVGIEDPGYPGLVETVEALGRPVASITVDRDGAVPPSAPAPALTVLSPSRQYPLGLTMPLARRIAWVQAASEHGFHILEDDYDSEFRYEGKAQPSLQGLDPSGHVLYTGGSSKALFPAARIAWLVLPDRLVDPFLKLRHAFDSFPPLASQLPLVDFIGEGHFARHMRRLRMAHRDRAEAFISAFRAALGDRFRLSGGDAGLHLIAEPATGSFPDDRTLARLALDAGIGAAPLSVTYRAATPRQGLLMGFADIPPGEVEARLARFAAALAAGNL</sequence>
<keyword evidence="7" id="KW-0032">Aminotransferase</keyword>
<evidence type="ECO:0000256" key="4">
    <source>
        <dbReference type="ARBA" id="ARBA00023125"/>
    </source>
</evidence>
<keyword evidence="8" id="KW-1185">Reference proteome</keyword>
<dbReference type="InterPro" id="IPR000524">
    <property type="entry name" value="Tscrpt_reg_HTH_GntR"/>
</dbReference>
<dbReference type="GO" id="GO:0008483">
    <property type="term" value="F:transaminase activity"/>
    <property type="evidence" value="ECO:0007669"/>
    <property type="project" value="UniProtKB-KW"/>
</dbReference>
<feature type="domain" description="HTH gntR-type" evidence="6">
    <location>
        <begin position="18"/>
        <end position="86"/>
    </location>
</feature>
<evidence type="ECO:0000256" key="5">
    <source>
        <dbReference type="ARBA" id="ARBA00023163"/>
    </source>
</evidence>
<dbReference type="EMBL" id="CP116805">
    <property type="protein sequence ID" value="WCL54206.1"/>
    <property type="molecule type" value="Genomic_DNA"/>
</dbReference>
<dbReference type="PANTHER" id="PTHR46577:SF1">
    <property type="entry name" value="HTH-TYPE TRANSCRIPTIONAL REGULATORY PROTEIN GABR"/>
    <property type="match status" value="1"/>
</dbReference>
<dbReference type="Pfam" id="PF00392">
    <property type="entry name" value="GntR"/>
    <property type="match status" value="1"/>
</dbReference>
<dbReference type="InterPro" id="IPR036390">
    <property type="entry name" value="WH_DNA-bd_sf"/>
</dbReference>
<name>A0AAE9XPW6_9PROT</name>
<dbReference type="SUPFAM" id="SSF53383">
    <property type="entry name" value="PLP-dependent transferases"/>
    <property type="match status" value="1"/>
</dbReference>
<dbReference type="InterPro" id="IPR036388">
    <property type="entry name" value="WH-like_DNA-bd_sf"/>
</dbReference>
<dbReference type="InterPro" id="IPR051446">
    <property type="entry name" value="HTH_trans_reg/aminotransferase"/>
</dbReference>
<dbReference type="KEGG" id="gso:PH603_00345"/>
<evidence type="ECO:0000259" key="6">
    <source>
        <dbReference type="PROSITE" id="PS50949"/>
    </source>
</evidence>
<dbReference type="RefSeq" id="WP_289503925.1">
    <property type="nucleotide sequence ID" value="NZ_CP116805.1"/>
</dbReference>
<dbReference type="Gene3D" id="1.10.10.10">
    <property type="entry name" value="Winged helix-like DNA-binding domain superfamily/Winged helix DNA-binding domain"/>
    <property type="match status" value="1"/>
</dbReference>
<dbReference type="GO" id="GO:0030170">
    <property type="term" value="F:pyridoxal phosphate binding"/>
    <property type="evidence" value="ECO:0007669"/>
    <property type="project" value="InterPro"/>
</dbReference>
<organism evidence="7 8">
    <name type="scientific">Gimibacter soli</name>
    <dbReference type="NCBI Taxonomy" id="3024400"/>
    <lineage>
        <taxon>Bacteria</taxon>
        <taxon>Pseudomonadati</taxon>
        <taxon>Pseudomonadota</taxon>
        <taxon>Alphaproteobacteria</taxon>
        <taxon>Kordiimonadales</taxon>
        <taxon>Temperatibacteraceae</taxon>
        <taxon>Gimibacter</taxon>
    </lineage>
</organism>
<dbReference type="SUPFAM" id="SSF46785">
    <property type="entry name" value="Winged helix' DNA-binding domain"/>
    <property type="match status" value="1"/>
</dbReference>
<dbReference type="GO" id="GO:0003677">
    <property type="term" value="F:DNA binding"/>
    <property type="evidence" value="ECO:0007669"/>
    <property type="project" value="UniProtKB-KW"/>
</dbReference>
<dbReference type="CDD" id="cd00609">
    <property type="entry name" value="AAT_like"/>
    <property type="match status" value="1"/>
</dbReference>
<evidence type="ECO:0000256" key="1">
    <source>
        <dbReference type="ARBA" id="ARBA00005384"/>
    </source>
</evidence>
<dbReference type="GO" id="GO:0003700">
    <property type="term" value="F:DNA-binding transcription factor activity"/>
    <property type="evidence" value="ECO:0007669"/>
    <property type="project" value="InterPro"/>
</dbReference>
<keyword evidence="7" id="KW-0808">Transferase</keyword>
<gene>
    <name evidence="7" type="ORF">PH603_00345</name>
</gene>
<evidence type="ECO:0000256" key="3">
    <source>
        <dbReference type="ARBA" id="ARBA00023015"/>
    </source>
</evidence>
<reference evidence="7" key="1">
    <citation type="submission" date="2023-01" db="EMBL/GenBank/DDBJ databases">
        <title>The genome sequence of Kordiimonadaceae bacterium 6D33.</title>
        <authorList>
            <person name="Liu Y."/>
        </authorList>
    </citation>
    <scope>NUCLEOTIDE SEQUENCE</scope>
    <source>
        <strain evidence="7">6D33</strain>
    </source>
</reference>
<dbReference type="PROSITE" id="PS50949">
    <property type="entry name" value="HTH_GNTR"/>
    <property type="match status" value="1"/>
</dbReference>
<keyword evidence="5" id="KW-0804">Transcription</keyword>
<evidence type="ECO:0000256" key="2">
    <source>
        <dbReference type="ARBA" id="ARBA00022898"/>
    </source>
</evidence>
<evidence type="ECO:0000313" key="8">
    <source>
        <dbReference type="Proteomes" id="UP001217500"/>
    </source>
</evidence>
<dbReference type="PANTHER" id="PTHR46577">
    <property type="entry name" value="HTH-TYPE TRANSCRIPTIONAL REGULATORY PROTEIN GABR"/>
    <property type="match status" value="1"/>
</dbReference>
<dbReference type="SMART" id="SM00345">
    <property type="entry name" value="HTH_GNTR"/>
    <property type="match status" value="1"/>
</dbReference>
<dbReference type="InterPro" id="IPR004839">
    <property type="entry name" value="Aminotransferase_I/II_large"/>
</dbReference>
<dbReference type="CDD" id="cd07377">
    <property type="entry name" value="WHTH_GntR"/>
    <property type="match status" value="1"/>
</dbReference>
<dbReference type="Gene3D" id="3.40.640.10">
    <property type="entry name" value="Type I PLP-dependent aspartate aminotransferase-like (Major domain)"/>
    <property type="match status" value="1"/>
</dbReference>
<dbReference type="Proteomes" id="UP001217500">
    <property type="component" value="Chromosome"/>
</dbReference>